<sequence length="1136" mass="127655">MLSSFTPGIPDKNQIDRQLSALGYKKGDTVYLRAFLPANHPNKQNDKGRKDSFNNSSELTKTVTKWQQQGLGIYLVINGGGHTDSEVTSCRAIFYEHDNLDKELQINLWQSLNLPTPTFQIDTGGKSIHSYWVFAQPVQSDKWRILQTDLLDYADADRSLKNPSRVMRLAGCLHASGQQSKIISDSGQTYTFSELRNVIPRKIAATTTPVLPLLLTDDVPLYQCLSKDDRILIDSGQAQGGRNSAGAKLARNLIGTAARLTHLGHRYSGDARLLFDGYCSNCSPPIDTREADSIWKSAQKDNPTATLSDDALENCIKAWQRQQHPETHNRVSIKASEKSSQNPLISTVQALIDKDLRKFELEALLPEVAEQTGRNSNDIRRVYFALKKEHENTEERQEASKQIPKLLEAQQARIDPFSIFWGDGGKFAQVLTDVALSMPTSPENLITTLIPAVGSRMGTAARIIINPASNYTQPAIFWSCVVAPTGRLKTPAQEVIISPLMQLEAEQYQWAEALKEEYESDLKIYKKNSSDTEPPIKPPPRKRFIVGGATAETRIKIHTENPRGLLNYRDEWSSFINGRNKYRNGKGDDLELDLSEFNGAGIFKDTTSDNLFIERSAISRTGNTQPETLQKFLAQQDFEDYTGEFARWLFCLVPGDIAYIDLFKGHDDAGSLLQAMLTNLYLQVDRLPKKDYFLTDDAKRIFQEYHRRLTDAEIEENHPGLRATYPKLKSYLARLALWLHIVNAALAHCEPESMISVQTMHVACQLTSFYLAQAQILYKGSNHQITGNLLKIKEYIEKRDGVTAREIKAGVFSLRQTPTSEVLSSCMCLKEQGLVFFDGKKFYSCAKNINTLSKSLATQAVEGVDLGSTKINTFEKFQVQNLATQAVEGVDLRSTVDQHRINTSSTVLEKDKTVDLVDQQLIQDQQKDQHLQTQSGQELQVFTVDEVLISDQHPQHQSGQGFQHSKCDFVDQIPKIDISECQNSDIALRKSVEVVENSDRTLVTVEGKLGKSTVIIAVKRRFKRYIEVVANYVFADGSTDLQQFHPEDLAEAEAIAKLQIQAWESAKLPNDSPTSYRVRQLGDEGFIWVEDCQLVEIPKPPFMNFYVFTSPAGDSLRVRGADDFEIMQVKGNESKS</sequence>
<accession>A0A9Q5ZA22</accession>
<organism evidence="1 2">
    <name type="scientific">Nostoc linckia z8</name>
    <dbReference type="NCBI Taxonomy" id="1628746"/>
    <lineage>
        <taxon>Bacteria</taxon>
        <taxon>Bacillati</taxon>
        <taxon>Cyanobacteriota</taxon>
        <taxon>Cyanophyceae</taxon>
        <taxon>Nostocales</taxon>
        <taxon>Nostocaceae</taxon>
        <taxon>Nostoc</taxon>
    </lineage>
</organism>
<protein>
    <recommendedName>
        <fullName evidence="3">DUF3987 domain-containing protein</fullName>
    </recommendedName>
</protein>
<reference evidence="1 2" key="1">
    <citation type="submission" date="2015-02" db="EMBL/GenBank/DDBJ databases">
        <title>Nostoc linckia genome annotation.</title>
        <authorList>
            <person name="Zhou Z."/>
        </authorList>
    </citation>
    <scope>NUCLEOTIDE SEQUENCE [LARGE SCALE GENOMIC DNA]</scope>
    <source>
        <strain evidence="2">z8</strain>
    </source>
</reference>
<dbReference type="GeneID" id="57094639"/>
<dbReference type="Pfam" id="PF13148">
    <property type="entry name" value="DUF3987"/>
    <property type="match status" value="1"/>
</dbReference>
<dbReference type="EMBL" id="LAHD01000065">
    <property type="protein sequence ID" value="PHK01758.1"/>
    <property type="molecule type" value="Genomic_DNA"/>
</dbReference>
<evidence type="ECO:0000313" key="1">
    <source>
        <dbReference type="EMBL" id="PHK01758.1"/>
    </source>
</evidence>
<dbReference type="RefSeq" id="WP_099070426.1">
    <property type="nucleotide sequence ID" value="NZ_LAHD01000065.1"/>
</dbReference>
<dbReference type="InterPro" id="IPR025048">
    <property type="entry name" value="DUF3987"/>
</dbReference>
<gene>
    <name evidence="1" type="ORF">VF08_21095</name>
</gene>
<dbReference type="Proteomes" id="UP000222310">
    <property type="component" value="Unassembled WGS sequence"/>
</dbReference>
<name>A0A9Q5ZA22_NOSLI</name>
<evidence type="ECO:0008006" key="3">
    <source>
        <dbReference type="Google" id="ProtNLM"/>
    </source>
</evidence>
<evidence type="ECO:0000313" key="2">
    <source>
        <dbReference type="Proteomes" id="UP000222310"/>
    </source>
</evidence>
<proteinExistence type="predicted"/>
<comment type="caution">
    <text evidence="1">The sequence shown here is derived from an EMBL/GenBank/DDBJ whole genome shotgun (WGS) entry which is preliminary data.</text>
</comment>
<dbReference type="AlphaFoldDB" id="A0A9Q5ZA22"/>